<feature type="domain" description="Fibronectin type-III" evidence="5">
    <location>
        <begin position="918"/>
        <end position="1015"/>
    </location>
</feature>
<organism evidence="6 7">
    <name type="scientific">Plakobranchus ocellatus</name>
    <dbReference type="NCBI Taxonomy" id="259542"/>
    <lineage>
        <taxon>Eukaryota</taxon>
        <taxon>Metazoa</taxon>
        <taxon>Spiralia</taxon>
        <taxon>Lophotrochozoa</taxon>
        <taxon>Mollusca</taxon>
        <taxon>Gastropoda</taxon>
        <taxon>Heterobranchia</taxon>
        <taxon>Euthyneura</taxon>
        <taxon>Panpulmonata</taxon>
        <taxon>Sacoglossa</taxon>
        <taxon>Placobranchoidea</taxon>
        <taxon>Plakobranchidae</taxon>
        <taxon>Plakobranchus</taxon>
    </lineage>
</organism>
<feature type="transmembrane region" description="Helical" evidence="3">
    <location>
        <begin position="1023"/>
        <end position="1048"/>
    </location>
</feature>
<dbReference type="GO" id="GO:0005615">
    <property type="term" value="C:extracellular space"/>
    <property type="evidence" value="ECO:0007669"/>
    <property type="project" value="TreeGrafter"/>
</dbReference>
<dbReference type="PROSITE" id="PS50853">
    <property type="entry name" value="FN3"/>
    <property type="match status" value="3"/>
</dbReference>
<dbReference type="CDD" id="cd00063">
    <property type="entry name" value="FN3"/>
    <property type="match status" value="3"/>
</dbReference>
<dbReference type="Pfam" id="PF00041">
    <property type="entry name" value="fn3"/>
    <property type="match status" value="1"/>
</dbReference>
<evidence type="ECO:0000313" key="7">
    <source>
        <dbReference type="Proteomes" id="UP000735302"/>
    </source>
</evidence>
<sequence>MKSNQHFTAQSSVAALPHQYPALIVVAQQSNARSHAFRCTSPGDFQLEVKSSFEHIVDLEWLNFAPPDYRFEYVVLQREGTYDPDISHWRVREIGNQPRCELSHLKPDTVYFIRVAIWEDARAGILGKMTEAISVKTHPTEFCKYEGGDYPVGEYVVTDCEENCTCLGTGEFQCLPLCLLQGLPEVEEGCHVIQGENCCDFQTVCPVGGEPCNVGGVIYPHASQFKHNCRQCRCDHGQSKCDNPGGCPEVEPTEQCPNPRRVDVEGQCCPEWYCSDPAVEACHYGSKDYKYGEYFSSQNCRLCQCYGIDGVQCPPECPPAVMVLPSNECPNPQIRREGCCDTLYCNYSNMSLPQFIGRMFAQSYSPVSLTVSFEASPVSAQSEYPLYSQYEILFANMSDPLLTWHRRVVQPVDVRLRRDWTGRKRLPSLTTPLDALTRDNAIVVSERVYITLSGMDPDTTYYVKINPMIDFNHNMMAADQGGKRDNVATVVVQTMPLANATSCFYEGRQFRHGQMVKATCSESCRCNLGQVKCSSNCHAELVVLARSPSCPQPRLEKAEGACCPEWKCYPSATGCLYEGRIMSSGQYITKGCDVCTCENTIVTCSTTCLAPGVSPRSGCVLTNVTGQCCPQWTCPIESHPPYGVKTSIVVYLDQGCPDQSPGFTQDLERQLLDQAVTACSENQSGISKYCSGLQAKAQCPDSGGTSSNNRRKREASIPAPSPTAPTTLQHRGKIRVQIFLSANFSQESPNDLTEELLQSAGLQLAGQLNRSLLVQTSDGDAIKMVQVSPLPQVSYICDAGFSFEEGNCVLSEVETSLTTTASIKMKATDVTEGLAVITWEPLSDRAQEHVTELMVEHRQKGHLEWTSNSLSSTRTSYLLKSLVPDQNYTVRLVASTTWPGQRRWIMAELTIKTLQQAEGSAISVKKVAVFPDSAIVSWDKIPAEIASAIVSAEIQWRKAHEKGFGYRQKMHELDLNSVQILGLTEDTTYTAKLSILLKSGARLQSGEVYFVTKSHKESHFEELLVAGIVAGAVGLVVGILLTLAFVLWRRSKAGGGAGGFVNETYGVQVNKDQKDVPPAANPGVV</sequence>
<dbReference type="InterPro" id="IPR050941">
    <property type="entry name" value="CCN"/>
</dbReference>
<feature type="region of interest" description="Disordered" evidence="2">
    <location>
        <begin position="695"/>
        <end position="728"/>
    </location>
</feature>
<feature type="domain" description="Fibronectin type-III" evidence="5">
    <location>
        <begin position="41"/>
        <end position="140"/>
    </location>
</feature>
<proteinExistence type="predicted"/>
<evidence type="ECO:0000313" key="6">
    <source>
        <dbReference type="EMBL" id="GFN87022.1"/>
    </source>
</evidence>
<reference evidence="6 7" key="1">
    <citation type="journal article" date="2021" name="Elife">
        <title>Chloroplast acquisition without the gene transfer in kleptoplastic sea slugs, Plakobranchus ocellatus.</title>
        <authorList>
            <person name="Maeda T."/>
            <person name="Takahashi S."/>
            <person name="Yoshida T."/>
            <person name="Shimamura S."/>
            <person name="Takaki Y."/>
            <person name="Nagai Y."/>
            <person name="Toyoda A."/>
            <person name="Suzuki Y."/>
            <person name="Arimoto A."/>
            <person name="Ishii H."/>
            <person name="Satoh N."/>
            <person name="Nishiyama T."/>
            <person name="Hasebe M."/>
            <person name="Maruyama T."/>
            <person name="Minagawa J."/>
            <person name="Obokata J."/>
            <person name="Shigenobu S."/>
        </authorList>
    </citation>
    <scope>NUCLEOTIDE SEQUENCE [LARGE SCALE GENOMIC DNA]</scope>
</reference>
<dbReference type="Pfam" id="PF00093">
    <property type="entry name" value="VWC"/>
    <property type="match status" value="1"/>
</dbReference>
<dbReference type="SMART" id="SM00214">
    <property type="entry name" value="VWC"/>
    <property type="match status" value="5"/>
</dbReference>
<evidence type="ECO:0000259" key="5">
    <source>
        <dbReference type="PROSITE" id="PS50853"/>
    </source>
</evidence>
<feature type="domain" description="VWFC" evidence="4">
    <location>
        <begin position="501"/>
        <end position="569"/>
    </location>
</feature>
<dbReference type="AlphaFoldDB" id="A0AAV3YXQ4"/>
<dbReference type="Proteomes" id="UP000735302">
    <property type="component" value="Unassembled WGS sequence"/>
</dbReference>
<dbReference type="InterPro" id="IPR003961">
    <property type="entry name" value="FN3_dom"/>
</dbReference>
<dbReference type="EMBL" id="BLXT01001645">
    <property type="protein sequence ID" value="GFN87022.1"/>
    <property type="molecule type" value="Genomic_DNA"/>
</dbReference>
<keyword evidence="1" id="KW-0732">Signal</keyword>
<accession>A0AAV3YXQ4</accession>
<dbReference type="GO" id="GO:0045597">
    <property type="term" value="P:positive regulation of cell differentiation"/>
    <property type="evidence" value="ECO:0007669"/>
    <property type="project" value="TreeGrafter"/>
</dbReference>
<keyword evidence="3" id="KW-0812">Transmembrane</keyword>
<dbReference type="GO" id="GO:0005178">
    <property type="term" value="F:integrin binding"/>
    <property type="evidence" value="ECO:0007669"/>
    <property type="project" value="TreeGrafter"/>
</dbReference>
<dbReference type="SUPFAM" id="SSF49265">
    <property type="entry name" value="Fibronectin type III"/>
    <property type="match status" value="2"/>
</dbReference>
<feature type="domain" description="VWFC" evidence="4">
    <location>
        <begin position="210"/>
        <end position="275"/>
    </location>
</feature>
<protein>
    <submittedName>
        <fullName evidence="6">Connective tissue growth factor</fullName>
    </submittedName>
</protein>
<dbReference type="InterPro" id="IPR036116">
    <property type="entry name" value="FN3_sf"/>
</dbReference>
<evidence type="ECO:0000256" key="3">
    <source>
        <dbReference type="SAM" id="Phobius"/>
    </source>
</evidence>
<dbReference type="PROSITE" id="PS50184">
    <property type="entry name" value="VWFC_2"/>
    <property type="match status" value="2"/>
</dbReference>
<comment type="caution">
    <text evidence="6">The sequence shown here is derived from an EMBL/GenBank/DDBJ whole genome shotgun (WGS) entry which is preliminary data.</text>
</comment>
<evidence type="ECO:0000256" key="1">
    <source>
        <dbReference type="ARBA" id="ARBA00022729"/>
    </source>
</evidence>
<gene>
    <name evidence="6" type="ORF">PoB_001352800</name>
</gene>
<dbReference type="GO" id="GO:0007155">
    <property type="term" value="P:cell adhesion"/>
    <property type="evidence" value="ECO:0007669"/>
    <property type="project" value="TreeGrafter"/>
</dbReference>
<keyword evidence="3" id="KW-0472">Membrane</keyword>
<dbReference type="SMART" id="SM00060">
    <property type="entry name" value="FN3"/>
    <property type="match status" value="4"/>
</dbReference>
<keyword evidence="3" id="KW-1133">Transmembrane helix</keyword>
<feature type="domain" description="Fibronectin type-III" evidence="5">
    <location>
        <begin position="821"/>
        <end position="916"/>
    </location>
</feature>
<dbReference type="Gene3D" id="2.60.40.10">
    <property type="entry name" value="Immunoglobulins"/>
    <property type="match status" value="2"/>
</dbReference>
<dbReference type="InterPro" id="IPR013783">
    <property type="entry name" value="Ig-like_fold"/>
</dbReference>
<name>A0AAV3YXQ4_9GAST</name>
<dbReference type="InterPro" id="IPR001007">
    <property type="entry name" value="VWF_dom"/>
</dbReference>
<evidence type="ECO:0000256" key="2">
    <source>
        <dbReference type="SAM" id="MobiDB-lite"/>
    </source>
</evidence>
<dbReference type="PANTHER" id="PTHR11348">
    <property type="entry name" value="CONNECTIVE TISSUE GROWTH FACTOR-RELATED"/>
    <property type="match status" value="1"/>
</dbReference>
<evidence type="ECO:0000259" key="4">
    <source>
        <dbReference type="PROSITE" id="PS50184"/>
    </source>
</evidence>
<keyword evidence="7" id="KW-1185">Reference proteome</keyword>